<gene>
    <name evidence="3" type="ORF">B1H18_00630</name>
</gene>
<dbReference type="EMBL" id="MVFC01000001">
    <property type="protein sequence ID" value="OON82614.1"/>
    <property type="molecule type" value="Genomic_DNA"/>
</dbReference>
<feature type="compositionally biased region" description="Low complexity" evidence="1">
    <location>
        <begin position="56"/>
        <end position="99"/>
    </location>
</feature>
<dbReference type="InterPro" id="IPR036388">
    <property type="entry name" value="WH-like_DNA-bd_sf"/>
</dbReference>
<feature type="region of interest" description="Disordered" evidence="1">
    <location>
        <begin position="1"/>
        <end position="131"/>
    </location>
</feature>
<evidence type="ECO:0000313" key="4">
    <source>
        <dbReference type="Proteomes" id="UP000190539"/>
    </source>
</evidence>
<dbReference type="InterPro" id="IPR005471">
    <property type="entry name" value="Tscrpt_reg_IclR_N"/>
</dbReference>
<proteinExistence type="predicted"/>
<name>A0A1V4AET8_9ACTN</name>
<dbReference type="Proteomes" id="UP000190539">
    <property type="component" value="Unassembled WGS sequence"/>
</dbReference>
<reference evidence="3 4" key="1">
    <citation type="submission" date="2017-02" db="EMBL/GenBank/DDBJ databases">
        <title>Draft Genome Sequence of Streptomyces tsukubaensis F601, a Producer of the immunosuppressant tacrolimus FK506.</title>
        <authorList>
            <person name="Zong G."/>
            <person name="Zhong C."/>
            <person name="Fu J."/>
            <person name="Qin R."/>
            <person name="Cao G."/>
        </authorList>
    </citation>
    <scope>NUCLEOTIDE SEQUENCE [LARGE SCALE GENOMIC DNA]</scope>
    <source>
        <strain evidence="3 4">F601</strain>
    </source>
</reference>
<keyword evidence="4" id="KW-1185">Reference proteome</keyword>
<feature type="domain" description="HTH iclR-type" evidence="2">
    <location>
        <begin position="142"/>
        <end position="180"/>
    </location>
</feature>
<dbReference type="Gene3D" id="1.10.10.10">
    <property type="entry name" value="Winged helix-like DNA-binding domain superfamily/Winged helix DNA-binding domain"/>
    <property type="match status" value="1"/>
</dbReference>
<sequence length="194" mass="19823">MAKRRQQKGRRHRTVNRTPRPVGAPSGRTAKASRQETVPAVTGGRTSVVREERTVPEPAAVSAAVPEARATAVPEARTRKAATAPGAAASTASGAPTAPVRAATGAPAPKDSGEPVDAGLFAPASSGGLGRTAAKTWDQLRASGAEGVTLDDLAARVGYQPSTVAKHVQGLAARDLVQQRADRWYPAQAGPALS</sequence>
<evidence type="ECO:0000256" key="1">
    <source>
        <dbReference type="SAM" id="MobiDB-lite"/>
    </source>
</evidence>
<feature type="compositionally biased region" description="Basic residues" evidence="1">
    <location>
        <begin position="1"/>
        <end position="15"/>
    </location>
</feature>
<accession>A0A1V4AET8</accession>
<dbReference type="Pfam" id="PF09339">
    <property type="entry name" value="HTH_IclR"/>
    <property type="match status" value="1"/>
</dbReference>
<evidence type="ECO:0000259" key="2">
    <source>
        <dbReference type="Pfam" id="PF09339"/>
    </source>
</evidence>
<dbReference type="RefSeq" id="WP_077963734.1">
    <property type="nucleotide sequence ID" value="NZ_CP045178.1"/>
</dbReference>
<evidence type="ECO:0000313" key="3">
    <source>
        <dbReference type="EMBL" id="OON82614.1"/>
    </source>
</evidence>
<dbReference type="InterPro" id="IPR036390">
    <property type="entry name" value="WH_DNA-bd_sf"/>
</dbReference>
<dbReference type="OrthoDB" id="4253183at2"/>
<comment type="caution">
    <text evidence="3">The sequence shown here is derived from an EMBL/GenBank/DDBJ whole genome shotgun (WGS) entry which is preliminary data.</text>
</comment>
<dbReference type="AlphaFoldDB" id="A0A1V4AET8"/>
<protein>
    <recommendedName>
        <fullName evidence="2">HTH iclR-type domain-containing protein</fullName>
    </recommendedName>
</protein>
<dbReference type="SUPFAM" id="SSF46785">
    <property type="entry name" value="Winged helix' DNA-binding domain"/>
    <property type="match status" value="1"/>
</dbReference>
<organism evidence="3 4">
    <name type="scientific">Streptomyces tsukubensis</name>
    <dbReference type="NCBI Taxonomy" id="83656"/>
    <lineage>
        <taxon>Bacteria</taxon>
        <taxon>Bacillati</taxon>
        <taxon>Actinomycetota</taxon>
        <taxon>Actinomycetes</taxon>
        <taxon>Kitasatosporales</taxon>
        <taxon>Streptomycetaceae</taxon>
        <taxon>Streptomyces</taxon>
    </lineage>
</organism>